<proteinExistence type="predicted"/>
<name>A0AAV4AIA0_9GAST</name>
<protein>
    <submittedName>
        <fullName evidence="1">Uncharacterized protein</fullName>
    </submittedName>
</protein>
<evidence type="ECO:0000313" key="2">
    <source>
        <dbReference type="Proteomes" id="UP000735302"/>
    </source>
</evidence>
<dbReference type="AlphaFoldDB" id="A0AAV4AIA0"/>
<comment type="caution">
    <text evidence="1">The sequence shown here is derived from an EMBL/GenBank/DDBJ whole genome shotgun (WGS) entry which is preliminary data.</text>
</comment>
<gene>
    <name evidence="1" type="ORF">PoB_003440500</name>
</gene>
<keyword evidence="2" id="KW-1185">Reference proteome</keyword>
<dbReference type="EMBL" id="BLXT01003924">
    <property type="protein sequence ID" value="GFO07900.1"/>
    <property type="molecule type" value="Genomic_DNA"/>
</dbReference>
<sequence>MISGFQALYLAVAPVVSKYRGVGGTVASESVMRSAGILLSRVRAPPPAPWPKGGLESLRPHCCGLAIYKSVFSAVAEANLVTQIIRLTYRWPKHNNCDTKSVPSAITSRVASSVGFS</sequence>
<dbReference type="Proteomes" id="UP000735302">
    <property type="component" value="Unassembled WGS sequence"/>
</dbReference>
<accession>A0AAV4AIA0</accession>
<reference evidence="1 2" key="1">
    <citation type="journal article" date="2021" name="Elife">
        <title>Chloroplast acquisition without the gene transfer in kleptoplastic sea slugs, Plakobranchus ocellatus.</title>
        <authorList>
            <person name="Maeda T."/>
            <person name="Takahashi S."/>
            <person name="Yoshida T."/>
            <person name="Shimamura S."/>
            <person name="Takaki Y."/>
            <person name="Nagai Y."/>
            <person name="Toyoda A."/>
            <person name="Suzuki Y."/>
            <person name="Arimoto A."/>
            <person name="Ishii H."/>
            <person name="Satoh N."/>
            <person name="Nishiyama T."/>
            <person name="Hasebe M."/>
            <person name="Maruyama T."/>
            <person name="Minagawa J."/>
            <person name="Obokata J."/>
            <person name="Shigenobu S."/>
        </authorList>
    </citation>
    <scope>NUCLEOTIDE SEQUENCE [LARGE SCALE GENOMIC DNA]</scope>
</reference>
<organism evidence="1 2">
    <name type="scientific">Plakobranchus ocellatus</name>
    <dbReference type="NCBI Taxonomy" id="259542"/>
    <lineage>
        <taxon>Eukaryota</taxon>
        <taxon>Metazoa</taxon>
        <taxon>Spiralia</taxon>
        <taxon>Lophotrochozoa</taxon>
        <taxon>Mollusca</taxon>
        <taxon>Gastropoda</taxon>
        <taxon>Heterobranchia</taxon>
        <taxon>Euthyneura</taxon>
        <taxon>Panpulmonata</taxon>
        <taxon>Sacoglossa</taxon>
        <taxon>Placobranchoidea</taxon>
        <taxon>Plakobranchidae</taxon>
        <taxon>Plakobranchus</taxon>
    </lineage>
</organism>
<evidence type="ECO:0000313" key="1">
    <source>
        <dbReference type="EMBL" id="GFO07900.1"/>
    </source>
</evidence>